<dbReference type="InterPro" id="IPR029056">
    <property type="entry name" value="Ribokinase-like"/>
</dbReference>
<proteinExistence type="predicted"/>
<dbReference type="SUPFAM" id="SSF53613">
    <property type="entry name" value="Ribokinase-like"/>
    <property type="match status" value="1"/>
</dbReference>
<dbReference type="Proteomes" id="UP000654075">
    <property type="component" value="Unassembled WGS sequence"/>
</dbReference>
<dbReference type="OrthoDB" id="415590at2759"/>
<evidence type="ECO:0000313" key="2">
    <source>
        <dbReference type="Proteomes" id="UP000654075"/>
    </source>
</evidence>
<reference evidence="1" key="1">
    <citation type="submission" date="2021-02" db="EMBL/GenBank/DDBJ databases">
        <authorList>
            <person name="Dougan E. K."/>
            <person name="Rhodes N."/>
            <person name="Thang M."/>
            <person name="Chan C."/>
        </authorList>
    </citation>
    <scope>NUCLEOTIDE SEQUENCE</scope>
</reference>
<protein>
    <submittedName>
        <fullName evidence="1">Uncharacterized protein</fullName>
    </submittedName>
</protein>
<comment type="caution">
    <text evidence="1">The sequence shown here is derived from an EMBL/GenBank/DDBJ whole genome shotgun (WGS) entry which is preliminary data.</text>
</comment>
<accession>A0A813H5U3</accession>
<evidence type="ECO:0000313" key="1">
    <source>
        <dbReference type="EMBL" id="CAE8633119.1"/>
    </source>
</evidence>
<sequence length="85" mass="8868">MREAQSLNARTALNLGSSGIVSANRERLWAILRSGMCNAITLNEAEALALCGEVGVREACVTLAQCCDLVVLTLGAKAGCTIFPS</sequence>
<dbReference type="AlphaFoldDB" id="A0A813H5U3"/>
<name>A0A813H5U3_POLGL</name>
<dbReference type="EMBL" id="CAJNNV010030636">
    <property type="protein sequence ID" value="CAE8633119.1"/>
    <property type="molecule type" value="Genomic_DNA"/>
</dbReference>
<keyword evidence="2" id="KW-1185">Reference proteome</keyword>
<organism evidence="1 2">
    <name type="scientific">Polarella glacialis</name>
    <name type="common">Dinoflagellate</name>
    <dbReference type="NCBI Taxonomy" id="89957"/>
    <lineage>
        <taxon>Eukaryota</taxon>
        <taxon>Sar</taxon>
        <taxon>Alveolata</taxon>
        <taxon>Dinophyceae</taxon>
        <taxon>Suessiales</taxon>
        <taxon>Suessiaceae</taxon>
        <taxon>Polarella</taxon>
    </lineage>
</organism>
<dbReference type="Gene3D" id="3.40.1190.20">
    <property type="match status" value="1"/>
</dbReference>
<gene>
    <name evidence="1" type="ORF">PGLA1383_LOCUS49034</name>
</gene>